<evidence type="ECO:0000256" key="1">
    <source>
        <dbReference type="SAM" id="Phobius"/>
    </source>
</evidence>
<dbReference type="eggNOG" id="ENOG5031IV2">
    <property type="taxonomic scope" value="Bacteria"/>
</dbReference>
<keyword evidence="1" id="KW-1133">Transmembrane helix</keyword>
<gene>
    <name evidence="2" type="ORF">A605_08685</name>
</gene>
<dbReference type="Proteomes" id="UP000011723">
    <property type="component" value="Chromosome"/>
</dbReference>
<dbReference type="OrthoDB" id="4418742at2"/>
<dbReference type="EMBL" id="CP003697">
    <property type="protein sequence ID" value="AGF72739.1"/>
    <property type="molecule type" value="Genomic_DNA"/>
</dbReference>
<dbReference type="KEGG" id="chn:A605_08685"/>
<feature type="transmembrane region" description="Helical" evidence="1">
    <location>
        <begin position="93"/>
        <end position="122"/>
    </location>
</feature>
<organism evidence="2 3">
    <name type="scientific">Corynebacterium halotolerans YIM 70093 = DSM 44683</name>
    <dbReference type="NCBI Taxonomy" id="1121362"/>
    <lineage>
        <taxon>Bacteria</taxon>
        <taxon>Bacillati</taxon>
        <taxon>Actinomycetota</taxon>
        <taxon>Actinomycetes</taxon>
        <taxon>Mycobacteriales</taxon>
        <taxon>Corynebacteriaceae</taxon>
        <taxon>Corynebacterium</taxon>
    </lineage>
</organism>
<evidence type="ECO:0000313" key="2">
    <source>
        <dbReference type="EMBL" id="AGF72739.1"/>
    </source>
</evidence>
<feature type="transmembrane region" description="Helical" evidence="1">
    <location>
        <begin position="142"/>
        <end position="159"/>
    </location>
</feature>
<feature type="transmembrane region" description="Helical" evidence="1">
    <location>
        <begin position="52"/>
        <end position="72"/>
    </location>
</feature>
<reference evidence="2 3" key="1">
    <citation type="journal article" date="2012" name="Stand. Genomic Sci.">
        <title>Genome sequence of the halotolerant bacterium Corynebacterium halotolerans type strain YIM 70093(T) (= DSM 44683(T)).</title>
        <authorList>
            <person name="Ruckert C."/>
            <person name="Albersmeier A."/>
            <person name="Al-Dilaimi A."/>
            <person name="Niehaus K."/>
            <person name="Szczepanowski R."/>
            <person name="Kalinowski J."/>
        </authorList>
    </citation>
    <scope>NUCLEOTIDE SEQUENCE [LARGE SCALE GENOMIC DNA]</scope>
    <source>
        <strain evidence="2">YIM 70093</strain>
    </source>
</reference>
<sequence>MLKLITGETVKLFSLRSTWIYLILSAAAMFAAALLIMWSWGRDEPVTVPRLFTGGDLSMIIVVFAAAMMAAADLPRGTVAWSYLSSNRRTGMLAAQVPLIVIAVTAAVSLGVGLAVPVIYALGGSVDFTMGGGTTETVVSYYVQWVVFATLAALLAVILRSGAFAAMIVIAEIFVVEAMLGAIGIDALRPVLDLLPLANIRVLSAGEFADVTHGRLTAAVILAVTVAVFAAGAALIVRRRAVR</sequence>
<dbReference type="AlphaFoldDB" id="M1MYC6"/>
<feature type="transmembrane region" description="Helical" evidence="1">
    <location>
        <begin position="164"/>
        <end position="185"/>
    </location>
</feature>
<dbReference type="PATRIC" id="fig|1121362.3.peg.1753"/>
<feature type="transmembrane region" description="Helical" evidence="1">
    <location>
        <begin position="20"/>
        <end position="40"/>
    </location>
</feature>
<keyword evidence="1" id="KW-0812">Transmembrane</keyword>
<keyword evidence="3" id="KW-1185">Reference proteome</keyword>
<protein>
    <submittedName>
        <fullName evidence="2">Uncharacterized protein</fullName>
    </submittedName>
</protein>
<proteinExistence type="predicted"/>
<dbReference type="HOGENOM" id="CLU_1132119_0_0_11"/>
<dbReference type="STRING" id="1121362.A605_08685"/>
<evidence type="ECO:0000313" key="3">
    <source>
        <dbReference type="Proteomes" id="UP000011723"/>
    </source>
</evidence>
<name>M1MYC6_9CORY</name>
<dbReference type="RefSeq" id="WP_015401158.1">
    <property type="nucleotide sequence ID" value="NC_020302.1"/>
</dbReference>
<keyword evidence="1" id="KW-0472">Membrane</keyword>
<feature type="transmembrane region" description="Helical" evidence="1">
    <location>
        <begin position="216"/>
        <end position="237"/>
    </location>
</feature>
<accession>M1MYC6</accession>